<protein>
    <submittedName>
        <fullName evidence="7">Transcription factor PIF3</fullName>
    </submittedName>
</protein>
<dbReference type="Pfam" id="PF00010">
    <property type="entry name" value="HLH"/>
    <property type="match status" value="1"/>
</dbReference>
<evidence type="ECO:0000259" key="6">
    <source>
        <dbReference type="PROSITE" id="PS50888"/>
    </source>
</evidence>
<evidence type="ECO:0000256" key="4">
    <source>
        <dbReference type="ARBA" id="ARBA00023242"/>
    </source>
</evidence>
<dbReference type="AlphaFoldDB" id="A0A5B6VT13"/>
<dbReference type="InterPro" id="IPR047265">
    <property type="entry name" value="PIF1-like_bHLH"/>
</dbReference>
<dbReference type="OrthoDB" id="690068at2759"/>
<proteinExistence type="predicted"/>
<evidence type="ECO:0000256" key="5">
    <source>
        <dbReference type="SAM" id="MobiDB-lite"/>
    </source>
</evidence>
<evidence type="ECO:0000256" key="2">
    <source>
        <dbReference type="ARBA" id="ARBA00023015"/>
    </source>
</evidence>
<feature type="compositionally biased region" description="Polar residues" evidence="5">
    <location>
        <begin position="644"/>
        <end position="658"/>
    </location>
</feature>
<dbReference type="GO" id="GO:0003700">
    <property type="term" value="F:DNA-binding transcription factor activity"/>
    <property type="evidence" value="ECO:0007669"/>
    <property type="project" value="InterPro"/>
</dbReference>
<dbReference type="PROSITE" id="PS50888">
    <property type="entry name" value="BHLH"/>
    <property type="match status" value="1"/>
</dbReference>
<evidence type="ECO:0000313" key="8">
    <source>
        <dbReference type="Proteomes" id="UP000325315"/>
    </source>
</evidence>
<dbReference type="GO" id="GO:0046983">
    <property type="term" value="F:protein dimerization activity"/>
    <property type="evidence" value="ECO:0007669"/>
    <property type="project" value="InterPro"/>
</dbReference>
<dbReference type="SUPFAM" id="SSF47459">
    <property type="entry name" value="HLH, helix-loop-helix DNA-binding domain"/>
    <property type="match status" value="1"/>
</dbReference>
<gene>
    <name evidence="7" type="ORF">EPI10_023050</name>
</gene>
<dbReference type="InterPro" id="IPR044273">
    <property type="entry name" value="PIF3-like"/>
</dbReference>
<dbReference type="PANTHER" id="PTHR46807:SF1">
    <property type="entry name" value="TRANSCRIPTION FACTOR PIF3"/>
    <property type="match status" value="1"/>
</dbReference>
<comment type="subcellular location">
    <subcellularLocation>
        <location evidence="1">Nucleus</location>
    </subcellularLocation>
</comment>
<evidence type="ECO:0000256" key="1">
    <source>
        <dbReference type="ARBA" id="ARBA00004123"/>
    </source>
</evidence>
<feature type="compositionally biased region" description="Polar residues" evidence="5">
    <location>
        <begin position="19"/>
        <end position="28"/>
    </location>
</feature>
<feature type="region of interest" description="Disordered" evidence="5">
    <location>
        <begin position="644"/>
        <end position="668"/>
    </location>
</feature>
<dbReference type="Proteomes" id="UP000325315">
    <property type="component" value="Unassembled WGS sequence"/>
</dbReference>
<keyword evidence="8" id="KW-1185">Reference proteome</keyword>
<keyword evidence="4" id="KW-0539">Nucleus</keyword>
<dbReference type="EMBL" id="SMMG02000005">
    <property type="protein sequence ID" value="KAA3472579.1"/>
    <property type="molecule type" value="Genomic_DNA"/>
</dbReference>
<sequence>MPLSELYRMARGKLDSSQDKNPSSSTDPSIVPEDDFVELVWENDQISMQGQSSVARKVPACNSLLSHSFKIRDKYIGNGGNSSKMGKFGVVDALSSEVPMPAPSHDDDVVPWLKYSENECSDMLPGLSGLTTNIIPTDSSLASFNQRRQSISDSFSGSLNASADFKQGKLAKVPKPADDEAGLRSGTSESPQLCQVSSSYLRSRNLESIGNKPSHAFSRDTMGVQLSDETLRGVKMQKQDPVAPFNNTVLMNFSHFSRPVALVKASLQNIGAMARIESKEIGFAASTRGPVGSKAIDSNIKLQKENFSHCHSTIVPMKTDIKQSEAKSLDEPVAAEPNDAICEEYVPKSDKISSQVIGENASKCLPESGKAVESVLAASVCCEKSVERASDDPVVHNLKRKNHDKEEFECPSEDAEEESVGVKKAVPARGVSDCKIWMELHKQRRRDRINEKMRALQELIPNCNKVDNASMLDEAIEYLKTLQLQVQIMSMRAGLYVPPMMLPTGMQHMHATQMAYFSSMGFGMGLGMGFAMPFPETNTVASACPMVQVPPVCGAPFSGPGPHLSGSTAFHGMPGANLPLYGLNGQGLPISMPGAPLFPIPGGHLMKSAIGLSACGLGGPMDNMDSATASSSKDPIQNINSQVAQNTNINSSMNQTSTQKEKDKKSSNIYSSGFRLPLGEGCLEAKEKAISHGVGIYTFTDKDGRRRYQTANESFQQPAEVQENG</sequence>
<accession>A0A5B6VT13</accession>
<keyword evidence="2" id="KW-0805">Transcription regulation</keyword>
<comment type="caution">
    <text evidence="7">The sequence shown here is derived from an EMBL/GenBank/DDBJ whole genome shotgun (WGS) entry which is preliminary data.</text>
</comment>
<dbReference type="GO" id="GO:0005634">
    <property type="term" value="C:nucleus"/>
    <property type="evidence" value="ECO:0007669"/>
    <property type="project" value="UniProtKB-SubCell"/>
</dbReference>
<reference evidence="7" key="1">
    <citation type="submission" date="2019-08" db="EMBL/GenBank/DDBJ databases">
        <authorList>
            <person name="Liu F."/>
        </authorList>
    </citation>
    <scope>NUCLEOTIDE SEQUENCE [LARGE SCALE GENOMIC DNA]</scope>
    <source>
        <strain evidence="7">PA1801</strain>
        <tissue evidence="7">Leaf</tissue>
    </source>
</reference>
<dbReference type="Gene3D" id="4.10.280.10">
    <property type="entry name" value="Helix-loop-helix DNA-binding domain"/>
    <property type="match status" value="1"/>
</dbReference>
<name>A0A5B6VT13_9ROSI</name>
<dbReference type="SMART" id="SM00353">
    <property type="entry name" value="HLH"/>
    <property type="match status" value="1"/>
</dbReference>
<dbReference type="InterPro" id="IPR036638">
    <property type="entry name" value="HLH_DNA-bd_sf"/>
</dbReference>
<organism evidence="7 8">
    <name type="scientific">Gossypium australe</name>
    <dbReference type="NCBI Taxonomy" id="47621"/>
    <lineage>
        <taxon>Eukaryota</taxon>
        <taxon>Viridiplantae</taxon>
        <taxon>Streptophyta</taxon>
        <taxon>Embryophyta</taxon>
        <taxon>Tracheophyta</taxon>
        <taxon>Spermatophyta</taxon>
        <taxon>Magnoliopsida</taxon>
        <taxon>eudicotyledons</taxon>
        <taxon>Gunneridae</taxon>
        <taxon>Pentapetalae</taxon>
        <taxon>rosids</taxon>
        <taxon>malvids</taxon>
        <taxon>Malvales</taxon>
        <taxon>Malvaceae</taxon>
        <taxon>Malvoideae</taxon>
        <taxon>Gossypium</taxon>
    </lineage>
</organism>
<dbReference type="GO" id="GO:0010017">
    <property type="term" value="P:red or far-red light signaling pathway"/>
    <property type="evidence" value="ECO:0007669"/>
    <property type="project" value="UniProtKB-ARBA"/>
</dbReference>
<dbReference type="InterPro" id="IPR011598">
    <property type="entry name" value="bHLH_dom"/>
</dbReference>
<dbReference type="PANTHER" id="PTHR46807">
    <property type="entry name" value="TRANSCRIPTION FACTOR PIF3"/>
    <property type="match status" value="1"/>
</dbReference>
<feature type="domain" description="BHLH" evidence="6">
    <location>
        <begin position="433"/>
        <end position="482"/>
    </location>
</feature>
<dbReference type="CDD" id="cd11445">
    <property type="entry name" value="bHLH_AtPIF_like"/>
    <property type="match status" value="1"/>
</dbReference>
<feature type="region of interest" description="Disordered" evidence="5">
    <location>
        <begin position="10"/>
        <end position="33"/>
    </location>
</feature>
<keyword evidence="3" id="KW-0804">Transcription</keyword>
<evidence type="ECO:0000313" key="7">
    <source>
        <dbReference type="EMBL" id="KAA3472579.1"/>
    </source>
</evidence>
<evidence type="ECO:0000256" key="3">
    <source>
        <dbReference type="ARBA" id="ARBA00023163"/>
    </source>
</evidence>
<feature type="region of interest" description="Disordered" evidence="5">
    <location>
        <begin position="170"/>
        <end position="191"/>
    </location>
</feature>